<dbReference type="PANTHER" id="PTHR16121">
    <property type="entry name" value="CAP-SPECIFIC MRNA (NUCLEOSIDE-2'-O-)-METHYLTRANSFERASE 1-RELATED"/>
    <property type="match status" value="1"/>
</dbReference>
<evidence type="ECO:0000256" key="7">
    <source>
        <dbReference type="PROSITE-ProRule" id="PRU00946"/>
    </source>
</evidence>
<dbReference type="OrthoDB" id="429597at2759"/>
<feature type="region of interest" description="Disordered" evidence="8">
    <location>
        <begin position="1"/>
        <end position="45"/>
    </location>
</feature>
<evidence type="ECO:0000256" key="2">
    <source>
        <dbReference type="ARBA" id="ARBA00021134"/>
    </source>
</evidence>
<feature type="active site" description="Proton acceptor" evidence="7">
    <location>
        <position position="307"/>
    </location>
</feature>
<proteinExistence type="predicted"/>
<accession>A0A482XK53</accession>
<dbReference type="InterPro" id="IPR050851">
    <property type="entry name" value="mRNA_Cap_2O-Ribose_MeTrfase"/>
</dbReference>
<evidence type="ECO:0000259" key="9">
    <source>
        <dbReference type="PROSITE" id="PS51614"/>
    </source>
</evidence>
<evidence type="ECO:0000256" key="1">
    <source>
        <dbReference type="ARBA" id="ARBA00012770"/>
    </source>
</evidence>
<dbReference type="InterPro" id="IPR029063">
    <property type="entry name" value="SAM-dependent_MTases_sf"/>
</dbReference>
<dbReference type="EC" id="2.1.1.296" evidence="1"/>
<sequence>MDGNNGLDPAQYGLPTSFGSRKDHEFRKFPSRNGAGAQNYQCPRRDRKTSEKQFLIAHPQKKYPLVSDKDSKVLPSPDHIFCEEKWKIVYLQELKNELNSVKSELNDFNLEEWHKHTKFTYETAKIQPHLKSTIHPELLTQAWCKFYEILNNFAVVPDLCRRGQPLNSVHLCEAPGAFVTSLNHYLNTNYEYHEVTWDWMAVTLNPYHEHNSRSQMINDDRLIYHTLPKWNFGTDGTGNIQVVENMNFIVMDARERFPSGVMLVTCDGSVDCTLDPAEQESIVSPLFYCEAITALQLLHTGGTLVLKLFTLFECETICLLYLLYCSFDNVNLYKPLTSKDGNSEVYFVCCGYRQTAALMQLIPILTSYYGPNITEKSMFRKCDIPDHFLTEVFRAAEFFQQEQTNAIRYNISRFNNLSEQDKRQLQSLQDEMAYDFVEYYKLRRCSKVIVGLNQIRQVPGVPTQRFEDGSYNENKDRLASMSTWLSYIKNFITNYTCTWPSTTNNICIFTFPSLPDLTYKFGKQVDVVNSSKFCTNSLLETYNKINSILDKEHINRECCQLVEGDELDSTVCDVSKVYLGMEVWRAQKLVTETVFQTLLSMDSGGSLKLIGLPLLTQYDVSLVSLVGYFFDSVCFFNPSGFTCKLQFEGFIKERFQQTYINVLENVRISSEKCALLTMFPITQLCSDRRFYNCIVAMNHIFTKEYILKHIHLIS</sequence>
<dbReference type="GO" id="GO:0005737">
    <property type="term" value="C:cytoplasm"/>
    <property type="evidence" value="ECO:0007669"/>
    <property type="project" value="TreeGrafter"/>
</dbReference>
<evidence type="ECO:0000313" key="11">
    <source>
        <dbReference type="Proteomes" id="UP000291343"/>
    </source>
</evidence>
<reference evidence="10 11" key="1">
    <citation type="journal article" date="2017" name="Gigascience">
        <title>Genome sequence of the small brown planthopper, Laodelphax striatellus.</title>
        <authorList>
            <person name="Zhu J."/>
            <person name="Jiang F."/>
            <person name="Wang X."/>
            <person name="Yang P."/>
            <person name="Bao Y."/>
            <person name="Zhao W."/>
            <person name="Wang W."/>
            <person name="Lu H."/>
            <person name="Wang Q."/>
            <person name="Cui N."/>
            <person name="Li J."/>
            <person name="Chen X."/>
            <person name="Luo L."/>
            <person name="Yu J."/>
            <person name="Kang L."/>
            <person name="Cui F."/>
        </authorList>
    </citation>
    <scope>NUCLEOTIDE SEQUENCE [LARGE SCALE GENOMIC DNA]</scope>
    <source>
        <strain evidence="10">Lst14</strain>
    </source>
</reference>
<evidence type="ECO:0000313" key="10">
    <source>
        <dbReference type="EMBL" id="RZF46465.1"/>
    </source>
</evidence>
<name>A0A482XK53_LAOST</name>
<dbReference type="FunCoup" id="A0A482XK53">
    <property type="interactions" value="2111"/>
</dbReference>
<keyword evidence="3 7" id="KW-0489">Methyltransferase</keyword>
<dbReference type="InParanoid" id="A0A482XK53"/>
<comment type="catalytic activity">
    <reaction evidence="6">
        <text>a 5'-end (N(7)-methyl 5'-triphosphoguanosine)-(2'-O-methyl-ribonucleoside)-(ribonucleotide) in mRNA + S-adenosyl-L-methionine = a 5'-end (N(7)-methyl 5'-triphosphoguanosine)-(2'-O-methyl-ribonucleoside)-(2'-O-methyl-ribonucleotide) in mRNA + S-adenosyl-L-homocysteine + H(+)</text>
        <dbReference type="Rhea" id="RHEA:67024"/>
        <dbReference type="Rhea" id="RHEA-COMP:17169"/>
        <dbReference type="Rhea" id="RHEA-COMP:17170"/>
        <dbReference type="ChEBI" id="CHEBI:15378"/>
        <dbReference type="ChEBI" id="CHEBI:57856"/>
        <dbReference type="ChEBI" id="CHEBI:59789"/>
        <dbReference type="ChEBI" id="CHEBI:167612"/>
        <dbReference type="ChEBI" id="CHEBI:167614"/>
        <dbReference type="EC" id="2.1.1.296"/>
    </reaction>
</comment>
<organism evidence="10 11">
    <name type="scientific">Laodelphax striatellus</name>
    <name type="common">Small brown planthopper</name>
    <name type="synonym">Delphax striatella</name>
    <dbReference type="NCBI Taxonomy" id="195883"/>
    <lineage>
        <taxon>Eukaryota</taxon>
        <taxon>Metazoa</taxon>
        <taxon>Ecdysozoa</taxon>
        <taxon>Arthropoda</taxon>
        <taxon>Hexapoda</taxon>
        <taxon>Insecta</taxon>
        <taxon>Pterygota</taxon>
        <taxon>Neoptera</taxon>
        <taxon>Paraneoptera</taxon>
        <taxon>Hemiptera</taxon>
        <taxon>Auchenorrhyncha</taxon>
        <taxon>Fulgoroidea</taxon>
        <taxon>Delphacidae</taxon>
        <taxon>Criomorphinae</taxon>
        <taxon>Laodelphax</taxon>
    </lineage>
</organism>
<feature type="binding site" evidence="7">
    <location>
        <position position="267"/>
    </location>
    <ligand>
        <name>S-adenosyl-L-methionine</name>
        <dbReference type="ChEBI" id="CHEBI:59789"/>
    </ligand>
</feature>
<protein>
    <recommendedName>
        <fullName evidence="2">Cap-specific mRNA (nucleoside-2'-O-)-methyltransferase 2</fullName>
        <ecNumber evidence="1">2.1.1.296</ecNumber>
    </recommendedName>
</protein>
<dbReference type="Gene3D" id="3.40.50.12760">
    <property type="match status" value="1"/>
</dbReference>
<keyword evidence="4 7" id="KW-0808">Transferase</keyword>
<dbReference type="STRING" id="195883.A0A482XK53"/>
<dbReference type="PROSITE" id="PS51614">
    <property type="entry name" value="SAM_MT_ADRIFT"/>
    <property type="match status" value="1"/>
</dbReference>
<dbReference type="GO" id="GO:0005634">
    <property type="term" value="C:nucleus"/>
    <property type="evidence" value="ECO:0007669"/>
    <property type="project" value="TreeGrafter"/>
</dbReference>
<evidence type="ECO:0000256" key="4">
    <source>
        <dbReference type="ARBA" id="ARBA00022679"/>
    </source>
</evidence>
<dbReference type="EMBL" id="QKKF02006307">
    <property type="protein sequence ID" value="RZF46465.1"/>
    <property type="molecule type" value="Genomic_DNA"/>
</dbReference>
<evidence type="ECO:0000256" key="3">
    <source>
        <dbReference type="ARBA" id="ARBA00022603"/>
    </source>
</evidence>
<dbReference type="SMR" id="A0A482XK53"/>
<evidence type="ECO:0000256" key="5">
    <source>
        <dbReference type="ARBA" id="ARBA00022691"/>
    </source>
</evidence>
<dbReference type="GO" id="GO:0120550">
    <property type="term" value="F:methyltransferase cap2 activity"/>
    <property type="evidence" value="ECO:0007669"/>
    <property type="project" value="UniProtKB-EC"/>
</dbReference>
<dbReference type="Proteomes" id="UP000291343">
    <property type="component" value="Unassembled WGS sequence"/>
</dbReference>
<dbReference type="GO" id="GO:0006370">
    <property type="term" value="P:7-methylguanosine mRNA capping"/>
    <property type="evidence" value="ECO:0007669"/>
    <property type="project" value="TreeGrafter"/>
</dbReference>
<dbReference type="InterPro" id="IPR002877">
    <property type="entry name" value="RNA_MeTrfase_FtsJ_dom"/>
</dbReference>
<evidence type="ECO:0000256" key="8">
    <source>
        <dbReference type="SAM" id="MobiDB-lite"/>
    </source>
</evidence>
<feature type="binding site" evidence="7">
    <location>
        <position position="176"/>
    </location>
    <ligand>
        <name>S-adenosyl-L-methionine</name>
        <dbReference type="ChEBI" id="CHEBI:59789"/>
    </ligand>
</feature>
<dbReference type="PANTHER" id="PTHR16121:SF2">
    <property type="entry name" value="CAP-SPECIFIC MRNA (NUCLEOSIDE-2'-O-)-METHYLTRANSFERASE 2"/>
    <property type="match status" value="1"/>
</dbReference>
<dbReference type="InterPro" id="IPR025807">
    <property type="entry name" value="Adrift-typ_MeTrfase"/>
</dbReference>
<evidence type="ECO:0000256" key="6">
    <source>
        <dbReference type="ARBA" id="ARBA00049477"/>
    </source>
</evidence>
<dbReference type="Pfam" id="PF01728">
    <property type="entry name" value="FtsJ"/>
    <property type="match status" value="1"/>
</dbReference>
<keyword evidence="11" id="KW-1185">Reference proteome</keyword>
<gene>
    <name evidence="10" type="ORF">LSTR_LSTR012540</name>
</gene>
<comment type="caution">
    <text evidence="10">The sequence shown here is derived from an EMBL/GenBank/DDBJ whole genome shotgun (WGS) entry which is preliminary data.</text>
</comment>
<feature type="domain" description="Adrift-type SAM-dependent 2'-O-MTase" evidence="9">
    <location>
        <begin position="137"/>
        <end position="354"/>
    </location>
</feature>
<dbReference type="GO" id="GO:0004483">
    <property type="term" value="F:methyltransferase cap1 activity"/>
    <property type="evidence" value="ECO:0007669"/>
    <property type="project" value="UniProtKB-ARBA"/>
</dbReference>
<dbReference type="AlphaFoldDB" id="A0A482XK53"/>
<dbReference type="GO" id="GO:0032259">
    <property type="term" value="P:methylation"/>
    <property type="evidence" value="ECO:0007669"/>
    <property type="project" value="UniProtKB-KW"/>
</dbReference>
<keyword evidence="5 7" id="KW-0949">S-adenosyl-L-methionine</keyword>
<dbReference type="SUPFAM" id="SSF53335">
    <property type="entry name" value="S-adenosyl-L-methionine-dependent methyltransferases"/>
    <property type="match status" value="1"/>
</dbReference>
<feature type="binding site" evidence="7">
    <location>
        <position position="197"/>
    </location>
    <ligand>
        <name>S-adenosyl-L-methionine</name>
        <dbReference type="ChEBI" id="CHEBI:59789"/>
    </ligand>
</feature>